<dbReference type="EMBL" id="LUUJ01000120">
    <property type="protein sequence ID" value="OAI11515.1"/>
    <property type="molecule type" value="Genomic_DNA"/>
</dbReference>
<dbReference type="OrthoDB" id="5945995at2"/>
<dbReference type="Proteomes" id="UP000077857">
    <property type="component" value="Unassembled WGS sequence"/>
</dbReference>
<dbReference type="SUPFAM" id="SSF53955">
    <property type="entry name" value="Lysozyme-like"/>
    <property type="match status" value="1"/>
</dbReference>
<dbReference type="Pfam" id="PF01464">
    <property type="entry name" value="SLT"/>
    <property type="match status" value="1"/>
</dbReference>
<dbReference type="InterPro" id="IPR023346">
    <property type="entry name" value="Lysozyme-like_dom_sf"/>
</dbReference>
<reference evidence="2 3" key="1">
    <citation type="submission" date="2016-03" db="EMBL/GenBank/DDBJ databases">
        <authorList>
            <person name="Ploux O."/>
        </authorList>
    </citation>
    <scope>NUCLEOTIDE SEQUENCE [LARGE SCALE GENOMIC DNA]</scope>
    <source>
        <strain evidence="2 3">R-45378</strain>
    </source>
</reference>
<protein>
    <submittedName>
        <fullName evidence="2">Transglycosylase</fullName>
    </submittedName>
</protein>
<name>A0A177N0X2_9GAMM</name>
<dbReference type="RefSeq" id="WP_064042296.1">
    <property type="nucleotide sequence ID" value="NZ_LUUJ01000120.1"/>
</dbReference>
<gene>
    <name evidence="2" type="ORF">A1507_20295</name>
</gene>
<dbReference type="InterPro" id="IPR008258">
    <property type="entry name" value="Transglycosylase_SLT_dom_1"/>
</dbReference>
<feature type="domain" description="Transglycosylase SLT" evidence="1">
    <location>
        <begin position="65"/>
        <end position="182"/>
    </location>
</feature>
<evidence type="ECO:0000259" key="1">
    <source>
        <dbReference type="Pfam" id="PF01464"/>
    </source>
</evidence>
<evidence type="ECO:0000313" key="3">
    <source>
        <dbReference type="Proteomes" id="UP000077857"/>
    </source>
</evidence>
<organism evidence="2 3">
    <name type="scientific">Methylomonas koyamae</name>
    <dbReference type="NCBI Taxonomy" id="702114"/>
    <lineage>
        <taxon>Bacteria</taxon>
        <taxon>Pseudomonadati</taxon>
        <taxon>Pseudomonadota</taxon>
        <taxon>Gammaproteobacteria</taxon>
        <taxon>Methylococcales</taxon>
        <taxon>Methylococcaceae</taxon>
        <taxon>Methylomonas</taxon>
    </lineage>
</organism>
<dbReference type="AlphaFoldDB" id="A0A177N0X2"/>
<accession>A0A177N0X2</accession>
<comment type="caution">
    <text evidence="2">The sequence shown here is derived from an EMBL/GenBank/DDBJ whole genome shotgun (WGS) entry which is preliminary data.</text>
</comment>
<sequence>MFIIPSKNLKLKFSFQNVIRNLRIGMIGGLCLVSLSMKSMAAEFIQTNSNSHPSPPSKTKLRNTLWGQVAGRHGIDPYILYAVALTESRKNDGQNRVIPSPWAINNAGNAFIPGSQQEAEALLNQLMVQGRRNIDIGIMQVNLRWHGHRVAKPEQLLIPSTNLEIGASVLSEAIQSVPGNLAHGIGRYYSWKNEPAAIQYGQKVIALANQIRAIL</sequence>
<proteinExistence type="predicted"/>
<dbReference type="Gene3D" id="1.10.530.10">
    <property type="match status" value="1"/>
</dbReference>
<evidence type="ECO:0000313" key="2">
    <source>
        <dbReference type="EMBL" id="OAI11515.1"/>
    </source>
</evidence>